<dbReference type="PANTHER" id="PTHR43861">
    <property type="entry name" value="TRANS-ACONITATE 2-METHYLTRANSFERASE-RELATED"/>
    <property type="match status" value="1"/>
</dbReference>
<feature type="transmembrane region" description="Helical" evidence="1">
    <location>
        <begin position="140"/>
        <end position="157"/>
    </location>
</feature>
<dbReference type="InterPro" id="IPR013216">
    <property type="entry name" value="Methyltransf_11"/>
</dbReference>
<keyword evidence="1" id="KW-0472">Membrane</keyword>
<dbReference type="Pfam" id="PF08241">
    <property type="entry name" value="Methyltransf_11"/>
    <property type="match status" value="1"/>
</dbReference>
<dbReference type="GO" id="GO:0008757">
    <property type="term" value="F:S-adenosylmethionine-dependent methyltransferase activity"/>
    <property type="evidence" value="ECO:0007669"/>
    <property type="project" value="InterPro"/>
</dbReference>
<dbReference type="PANTHER" id="PTHR43861:SF1">
    <property type="entry name" value="TRANS-ACONITATE 2-METHYLTRANSFERASE"/>
    <property type="match status" value="1"/>
</dbReference>
<dbReference type="CDD" id="cd02440">
    <property type="entry name" value="AdoMet_MTases"/>
    <property type="match status" value="1"/>
</dbReference>
<keyword evidence="3" id="KW-0489">Methyltransferase</keyword>
<dbReference type="Gene3D" id="3.40.50.150">
    <property type="entry name" value="Vaccinia Virus protein VP39"/>
    <property type="match status" value="1"/>
</dbReference>
<protein>
    <submittedName>
        <fullName evidence="3">Juvenile hormone acid O-methyltransferase</fullName>
    </submittedName>
</protein>
<reference evidence="3" key="1">
    <citation type="journal article" date="2017" name="Sci. Rep.">
        <title>Characterization of Juvenile Hormone Related Genes Regulating Cantharidin Biosynthesis in Epicauta chinensis.</title>
        <authorList>
            <person name="Jiang M."/>
            <person name="Lu S."/>
            <person name="Zhang Y."/>
        </authorList>
    </citation>
    <scope>NUCLEOTIDE SEQUENCE</scope>
</reference>
<name>A0A2C9DK13_9CUCU</name>
<evidence type="ECO:0000256" key="1">
    <source>
        <dbReference type="SAM" id="Phobius"/>
    </source>
</evidence>
<accession>A0A2C9DK13</accession>
<dbReference type="AlphaFoldDB" id="A0A2C9DK13"/>
<dbReference type="EMBL" id="KX880373">
    <property type="protein sequence ID" value="ARE68679.1"/>
    <property type="molecule type" value="mRNA"/>
</dbReference>
<feature type="domain" description="Methyltransferase type 11" evidence="2">
    <location>
        <begin position="41"/>
        <end position="141"/>
    </location>
</feature>
<sequence>MNQPDLYAKSNQITRTTIGDLLDKYIGLMRWQSDEKNVTILDIGCGDGGVLFDSLLPKLPQNFHKLYGIDISQEFLDYASKRNNDKRIVFEKFDIASNELPLKYCQQFDHAFSFYCLHWVADQKKAFENIYNMLKPGGDMMLAFLGIYPLFAIYEILAKTSKWSKYMYDFDKFISPYHHSRRPDVEMEHLLTRQGFISLECQAIPSLFTFETLISFIQLIKAVNPFISRLPEDEVDNYLDDFVGEVRQMKNFTIETDENGREGRIQMAYELLFVVASKPEDSQ</sequence>
<dbReference type="SUPFAM" id="SSF53335">
    <property type="entry name" value="S-adenosyl-L-methionine-dependent methyltransferases"/>
    <property type="match status" value="1"/>
</dbReference>
<keyword evidence="3" id="KW-0808">Transferase</keyword>
<organism evidence="3">
    <name type="scientific">Epicauta chinensis</name>
    <dbReference type="NCBI Taxonomy" id="941254"/>
    <lineage>
        <taxon>Eukaryota</taxon>
        <taxon>Metazoa</taxon>
        <taxon>Ecdysozoa</taxon>
        <taxon>Arthropoda</taxon>
        <taxon>Hexapoda</taxon>
        <taxon>Insecta</taxon>
        <taxon>Pterygota</taxon>
        <taxon>Neoptera</taxon>
        <taxon>Endopterygota</taxon>
        <taxon>Coleoptera</taxon>
        <taxon>Polyphaga</taxon>
        <taxon>Cucujiformia</taxon>
        <taxon>Meloidae</taxon>
        <taxon>Meloinae</taxon>
        <taxon>Epicauta</taxon>
    </lineage>
</organism>
<evidence type="ECO:0000313" key="3">
    <source>
        <dbReference type="EMBL" id="ARE68679.1"/>
    </source>
</evidence>
<dbReference type="GO" id="GO:0032259">
    <property type="term" value="P:methylation"/>
    <property type="evidence" value="ECO:0007669"/>
    <property type="project" value="UniProtKB-KW"/>
</dbReference>
<dbReference type="InterPro" id="IPR029063">
    <property type="entry name" value="SAM-dependent_MTases_sf"/>
</dbReference>
<keyword evidence="1" id="KW-1133">Transmembrane helix</keyword>
<keyword evidence="1" id="KW-0812">Transmembrane</keyword>
<evidence type="ECO:0000259" key="2">
    <source>
        <dbReference type="Pfam" id="PF08241"/>
    </source>
</evidence>
<proteinExistence type="evidence at transcript level"/>